<evidence type="ECO:0000259" key="4">
    <source>
        <dbReference type="SMART" id="SM00130"/>
    </source>
</evidence>
<dbReference type="SMART" id="SM00130">
    <property type="entry name" value="KR"/>
    <property type="match status" value="1"/>
</dbReference>
<dbReference type="GO" id="GO:0004175">
    <property type="term" value="F:endopeptidase activity"/>
    <property type="evidence" value="ECO:0007669"/>
    <property type="project" value="TreeGrafter"/>
</dbReference>
<gene>
    <name evidence="5" type="primary">LPA</name>
    <name evidence="5" type="ORF">BLAG_LOCUS7117</name>
</gene>
<evidence type="ECO:0000313" key="6">
    <source>
        <dbReference type="Proteomes" id="UP000838412"/>
    </source>
</evidence>
<dbReference type="InterPro" id="IPR038178">
    <property type="entry name" value="Kringle_sf"/>
</dbReference>
<sequence length="115" mass="13486">MWDSQEPHGPHYMTPYYHPHAGLEQNFCRAPDMNPCPWCYTMDPKTRWECDFRRTNCPNATDTTSKAPHCTPQRECYRERLKNLCRRNQPARRRSGQDGTPAAGNVEGSWMEEPK</sequence>
<feature type="domain" description="Kringle" evidence="4">
    <location>
        <begin position="1"/>
        <end position="59"/>
    </location>
</feature>
<dbReference type="PANTHER" id="PTHR24261">
    <property type="entry name" value="PLASMINOGEN-RELATED"/>
    <property type="match status" value="1"/>
</dbReference>
<dbReference type="GO" id="GO:0005615">
    <property type="term" value="C:extracellular space"/>
    <property type="evidence" value="ECO:0007669"/>
    <property type="project" value="TreeGrafter"/>
</dbReference>
<dbReference type="Pfam" id="PF00051">
    <property type="entry name" value="Kringle"/>
    <property type="match status" value="1"/>
</dbReference>
<dbReference type="Proteomes" id="UP000838412">
    <property type="component" value="Chromosome 14"/>
</dbReference>
<evidence type="ECO:0000256" key="3">
    <source>
        <dbReference type="SAM" id="MobiDB-lite"/>
    </source>
</evidence>
<dbReference type="AlphaFoldDB" id="A0A8J9YZH0"/>
<proteinExistence type="predicted"/>
<dbReference type="GO" id="GO:0005102">
    <property type="term" value="F:signaling receptor binding"/>
    <property type="evidence" value="ECO:0007669"/>
    <property type="project" value="TreeGrafter"/>
</dbReference>
<protein>
    <submittedName>
        <fullName evidence="5">LPA protein</fullName>
    </submittedName>
</protein>
<name>A0A8J9YZH0_BRALA</name>
<feature type="region of interest" description="Disordered" evidence="3">
    <location>
        <begin position="87"/>
        <end position="115"/>
    </location>
</feature>
<dbReference type="EMBL" id="OV696699">
    <property type="protein sequence ID" value="CAH1244485.1"/>
    <property type="molecule type" value="Genomic_DNA"/>
</dbReference>
<keyword evidence="1" id="KW-0420">Kringle</keyword>
<dbReference type="SUPFAM" id="SSF57440">
    <property type="entry name" value="Kringle-like"/>
    <property type="match status" value="1"/>
</dbReference>
<evidence type="ECO:0000256" key="2">
    <source>
        <dbReference type="ARBA" id="ARBA00023157"/>
    </source>
</evidence>
<dbReference type="InterPro" id="IPR000001">
    <property type="entry name" value="Kringle"/>
</dbReference>
<organism evidence="5 6">
    <name type="scientific">Branchiostoma lanceolatum</name>
    <name type="common">Common lancelet</name>
    <name type="synonym">Amphioxus lanceolatum</name>
    <dbReference type="NCBI Taxonomy" id="7740"/>
    <lineage>
        <taxon>Eukaryota</taxon>
        <taxon>Metazoa</taxon>
        <taxon>Chordata</taxon>
        <taxon>Cephalochordata</taxon>
        <taxon>Leptocardii</taxon>
        <taxon>Amphioxiformes</taxon>
        <taxon>Branchiostomatidae</taxon>
        <taxon>Branchiostoma</taxon>
    </lineage>
</organism>
<accession>A0A8J9YZH0</accession>
<keyword evidence="6" id="KW-1185">Reference proteome</keyword>
<dbReference type="InterPro" id="IPR050759">
    <property type="entry name" value="Serine_protease_kringle"/>
</dbReference>
<evidence type="ECO:0000256" key="1">
    <source>
        <dbReference type="ARBA" id="ARBA00022572"/>
    </source>
</evidence>
<dbReference type="Gene3D" id="2.40.20.10">
    <property type="entry name" value="Plasminogen Kringle 4"/>
    <property type="match status" value="1"/>
</dbReference>
<evidence type="ECO:0000313" key="5">
    <source>
        <dbReference type="EMBL" id="CAH1244485.1"/>
    </source>
</evidence>
<dbReference type="PANTHER" id="PTHR24261:SF7">
    <property type="entry name" value="KRINGLE DOMAIN-CONTAINING PROTEIN"/>
    <property type="match status" value="1"/>
</dbReference>
<keyword evidence="2" id="KW-1015">Disulfide bond</keyword>
<reference evidence="5" key="1">
    <citation type="submission" date="2022-01" db="EMBL/GenBank/DDBJ databases">
        <authorList>
            <person name="Braso-Vives M."/>
        </authorList>
    </citation>
    <scope>NUCLEOTIDE SEQUENCE</scope>
</reference>
<dbReference type="InterPro" id="IPR013806">
    <property type="entry name" value="Kringle-like"/>
</dbReference>